<evidence type="ECO:0000256" key="6">
    <source>
        <dbReference type="SAM" id="Phobius"/>
    </source>
</evidence>
<evidence type="ECO:0000256" key="5">
    <source>
        <dbReference type="ARBA" id="ARBA00023136"/>
    </source>
</evidence>
<feature type="transmembrane region" description="Helical" evidence="6">
    <location>
        <begin position="12"/>
        <end position="36"/>
    </location>
</feature>
<evidence type="ECO:0000259" key="7">
    <source>
        <dbReference type="Pfam" id="PF04138"/>
    </source>
</evidence>
<dbReference type="PANTHER" id="PTHR38459">
    <property type="entry name" value="PROPHAGE BACTOPRENOL-LINKED GLUCOSE TRANSLOCASE HOMOLOG"/>
    <property type="match status" value="1"/>
</dbReference>
<evidence type="ECO:0000313" key="8">
    <source>
        <dbReference type="EMBL" id="PHU36807.1"/>
    </source>
</evidence>
<protein>
    <submittedName>
        <fullName evidence="8">GtrA family protein</fullName>
    </submittedName>
</protein>
<dbReference type="InterPro" id="IPR007267">
    <property type="entry name" value="GtrA_DPMS_TM"/>
</dbReference>
<dbReference type="Proteomes" id="UP000224563">
    <property type="component" value="Unassembled WGS sequence"/>
</dbReference>
<dbReference type="EMBL" id="PDYG01000123">
    <property type="protein sequence ID" value="PHU36807.1"/>
    <property type="molecule type" value="Genomic_DNA"/>
</dbReference>
<evidence type="ECO:0000256" key="1">
    <source>
        <dbReference type="ARBA" id="ARBA00004141"/>
    </source>
</evidence>
<proteinExistence type="inferred from homology"/>
<sequence>MEENMRKIKRLIYQIARFSAVGVTCFAVDYGLLIILTEFTSLEYFNSSAISFILSTLLNYVLSMRFVFRGKEGMNRWAEMGIFIALSLIGLGLNQMIMWIVVEQMMVYYLFAKILASIIVSVFNFISRKVFLE</sequence>
<organism evidence="8 9">
    <name type="scientific">Agathobacter ruminis</name>
    <dbReference type="NCBI Taxonomy" id="1712665"/>
    <lineage>
        <taxon>Bacteria</taxon>
        <taxon>Bacillati</taxon>
        <taxon>Bacillota</taxon>
        <taxon>Clostridia</taxon>
        <taxon>Lachnospirales</taxon>
        <taxon>Lachnospiraceae</taxon>
        <taxon>Agathobacter</taxon>
    </lineage>
</organism>
<feature type="transmembrane region" description="Helical" evidence="6">
    <location>
        <begin position="80"/>
        <end position="101"/>
    </location>
</feature>
<dbReference type="InterPro" id="IPR051401">
    <property type="entry name" value="GtrA_CellWall_Glycosyl"/>
</dbReference>
<keyword evidence="4 6" id="KW-1133">Transmembrane helix</keyword>
<evidence type="ECO:0000256" key="3">
    <source>
        <dbReference type="ARBA" id="ARBA00022692"/>
    </source>
</evidence>
<comment type="subcellular location">
    <subcellularLocation>
        <location evidence="1">Membrane</location>
        <topology evidence="1">Multi-pass membrane protein</topology>
    </subcellularLocation>
</comment>
<dbReference type="Pfam" id="PF04138">
    <property type="entry name" value="GtrA_DPMS_TM"/>
    <property type="match status" value="1"/>
</dbReference>
<name>A0A2G3E0J3_9FIRM</name>
<dbReference type="GO" id="GO:0005886">
    <property type="term" value="C:plasma membrane"/>
    <property type="evidence" value="ECO:0007669"/>
    <property type="project" value="TreeGrafter"/>
</dbReference>
<keyword evidence="5 6" id="KW-0472">Membrane</keyword>
<reference evidence="8 9" key="2">
    <citation type="submission" date="2017-10" db="EMBL/GenBank/DDBJ databases">
        <authorList>
            <person name="Banno H."/>
            <person name="Chua N.-H."/>
        </authorList>
    </citation>
    <scope>NUCLEOTIDE SEQUENCE [LARGE SCALE GENOMIC DNA]</scope>
    <source>
        <strain evidence="8 9">JK623</strain>
    </source>
</reference>
<comment type="caution">
    <text evidence="8">The sequence shown here is derived from an EMBL/GenBank/DDBJ whole genome shotgun (WGS) entry which is preliminary data.</text>
</comment>
<evidence type="ECO:0000256" key="4">
    <source>
        <dbReference type="ARBA" id="ARBA00022989"/>
    </source>
</evidence>
<accession>A0A2G3E0J3</accession>
<evidence type="ECO:0000256" key="2">
    <source>
        <dbReference type="ARBA" id="ARBA00009399"/>
    </source>
</evidence>
<keyword evidence="9" id="KW-1185">Reference proteome</keyword>
<evidence type="ECO:0000313" key="9">
    <source>
        <dbReference type="Proteomes" id="UP000224563"/>
    </source>
</evidence>
<dbReference type="GO" id="GO:0000271">
    <property type="term" value="P:polysaccharide biosynthetic process"/>
    <property type="evidence" value="ECO:0007669"/>
    <property type="project" value="InterPro"/>
</dbReference>
<feature type="transmembrane region" description="Helical" evidence="6">
    <location>
        <begin position="107"/>
        <end position="126"/>
    </location>
</feature>
<feature type="domain" description="GtrA/DPMS transmembrane" evidence="7">
    <location>
        <begin position="17"/>
        <end position="131"/>
    </location>
</feature>
<gene>
    <name evidence="8" type="ORF">CSX02_11585</name>
</gene>
<reference evidence="8 9" key="1">
    <citation type="submission" date="2017-10" db="EMBL/GenBank/DDBJ databases">
        <title>Resolving the taxonomy of Roseburia spp., Eubacterium rectale and Agathobacter spp. through phylogenomic analysis.</title>
        <authorList>
            <person name="Sheridan P.O."/>
            <person name="Walker A.W."/>
            <person name="Duncan S.H."/>
            <person name="Scott K.P."/>
            <person name="Toole P.W.O."/>
            <person name="Luis P."/>
            <person name="Flint H.J."/>
        </authorList>
    </citation>
    <scope>NUCLEOTIDE SEQUENCE [LARGE SCALE GENOMIC DNA]</scope>
    <source>
        <strain evidence="8 9">JK623</strain>
    </source>
</reference>
<comment type="similarity">
    <text evidence="2">Belongs to the GtrA family.</text>
</comment>
<feature type="transmembrane region" description="Helical" evidence="6">
    <location>
        <begin position="48"/>
        <end position="68"/>
    </location>
</feature>
<keyword evidence="3 6" id="KW-0812">Transmembrane</keyword>
<dbReference type="PANTHER" id="PTHR38459:SF1">
    <property type="entry name" value="PROPHAGE BACTOPRENOL-LINKED GLUCOSE TRANSLOCASE HOMOLOG"/>
    <property type="match status" value="1"/>
</dbReference>
<dbReference type="AlphaFoldDB" id="A0A2G3E0J3"/>